<dbReference type="Proteomes" id="UP000186106">
    <property type="component" value="Unassembled WGS sequence"/>
</dbReference>
<reference evidence="1 4" key="2">
    <citation type="submission" date="2018-11" db="EMBL/GenBank/DDBJ databases">
        <title>Proposal to divide the Flavobacteriaceae and reorganize its genera based on Amino Acid Identity values calculated from whole genome sequences.</title>
        <authorList>
            <person name="Nicholson A.C."/>
            <person name="Gulvik C.A."/>
            <person name="Whitney A.M."/>
            <person name="Humrighouse B.W."/>
            <person name="Bell M."/>
            <person name="Holmes B."/>
            <person name="Steigerwalt A.G."/>
            <person name="Villarma A."/>
            <person name="Sheth M."/>
            <person name="Batra D."/>
            <person name="Pryor J."/>
            <person name="Bernardet J.-F."/>
            <person name="Hugo C."/>
            <person name="Kampfer P."/>
            <person name="Newman J."/>
            <person name="McQuiston J.R."/>
        </authorList>
    </citation>
    <scope>NUCLEOTIDE SEQUENCE [LARGE SCALE GENOMIC DNA]</scope>
    <source>
        <strain evidence="1 4">DSM 16927</strain>
    </source>
</reference>
<evidence type="ECO:0008006" key="5">
    <source>
        <dbReference type="Google" id="ProtNLM"/>
    </source>
</evidence>
<name>A0A1N7HSI9_9FLAO</name>
<evidence type="ECO:0000313" key="1">
    <source>
        <dbReference type="EMBL" id="AZA99240.1"/>
    </source>
</evidence>
<dbReference type="STRING" id="112234.SAMN05421768_10194"/>
<dbReference type="RefSeq" id="WP_076350918.1">
    <property type="nucleotide sequence ID" value="NZ_CP033926.1"/>
</dbReference>
<evidence type="ECO:0000313" key="2">
    <source>
        <dbReference type="EMBL" id="SIS27837.1"/>
    </source>
</evidence>
<dbReference type="Proteomes" id="UP000279541">
    <property type="component" value="Chromosome"/>
</dbReference>
<protein>
    <recommendedName>
        <fullName evidence="5">SIR2-like domain-containing protein</fullName>
    </recommendedName>
</protein>
<sequence>MTKEQGIQQVFGGGGHVVILGAGASIALTMRNAELNGKRLPSMDNFIEVLDLQDLVQKVPEELRDSNFEKLYGNLHTHNPNSEILTEIEARIQYYFGDMHLPEEPTIYDYMIVALRSKDLIATFNWDPFLYQAFTRNRQFTEDRPHVSFLHGNVAIGYSNEDKKAGPAGYQIRPDDGLLEPTKLLYPVEQKNYTDDEFINTEWERVKYWMSKESGSIRATIFGYGAPISDVEAVSLLNGAWGTPEERAMEQFEVIDITPEDILRKRWDGFIHTSHYDITNNYFGSSLAFNPRRTSESYFSHYQPLTPGEAFRQNNPVPQTFKTLKELWEWHQPLLDAEHEAENNNQNSK</sequence>
<keyword evidence="4" id="KW-1185">Reference proteome</keyword>
<reference evidence="2 3" key="1">
    <citation type="submission" date="2017-01" db="EMBL/GenBank/DDBJ databases">
        <authorList>
            <person name="Mah S.A."/>
            <person name="Swanson W.J."/>
            <person name="Moy G.W."/>
            <person name="Vacquier V.D."/>
        </authorList>
    </citation>
    <scope>NUCLEOTIDE SEQUENCE [LARGE SCALE GENOMIC DNA]</scope>
    <source>
        <strain evidence="2 3">DSM 16927</strain>
    </source>
</reference>
<dbReference type="KEGG" id="cjt:EG359_06310"/>
<gene>
    <name evidence="1" type="ORF">EG359_06310</name>
    <name evidence="2" type="ORF">SAMN05421768_10194</name>
</gene>
<accession>A0A1N7HSI9</accession>
<evidence type="ECO:0000313" key="3">
    <source>
        <dbReference type="Proteomes" id="UP000186106"/>
    </source>
</evidence>
<evidence type="ECO:0000313" key="4">
    <source>
        <dbReference type="Proteomes" id="UP000279541"/>
    </source>
</evidence>
<dbReference type="EMBL" id="CP033926">
    <property type="protein sequence ID" value="AZA99240.1"/>
    <property type="molecule type" value="Genomic_DNA"/>
</dbReference>
<dbReference type="OrthoDB" id="32195at2"/>
<dbReference type="EMBL" id="FTNZ01000001">
    <property type="protein sequence ID" value="SIS27837.1"/>
    <property type="molecule type" value="Genomic_DNA"/>
</dbReference>
<organism evidence="2 3">
    <name type="scientific">Chryseobacterium joostei</name>
    <dbReference type="NCBI Taxonomy" id="112234"/>
    <lineage>
        <taxon>Bacteria</taxon>
        <taxon>Pseudomonadati</taxon>
        <taxon>Bacteroidota</taxon>
        <taxon>Flavobacteriia</taxon>
        <taxon>Flavobacteriales</taxon>
        <taxon>Weeksellaceae</taxon>
        <taxon>Chryseobacterium group</taxon>
        <taxon>Chryseobacterium</taxon>
    </lineage>
</organism>
<proteinExistence type="predicted"/>
<dbReference type="AlphaFoldDB" id="A0A1N7HSI9"/>